<proteinExistence type="predicted"/>
<dbReference type="EMBL" id="JAEDXU010000001">
    <property type="protein sequence ID" value="MBP1045025.1"/>
    <property type="molecule type" value="Genomic_DNA"/>
</dbReference>
<organism evidence="1 2">
    <name type="scientific">Enterococcus larvae</name>
    <dbReference type="NCBI Taxonomy" id="2794352"/>
    <lineage>
        <taxon>Bacteria</taxon>
        <taxon>Bacillati</taxon>
        <taxon>Bacillota</taxon>
        <taxon>Bacilli</taxon>
        <taxon>Lactobacillales</taxon>
        <taxon>Enterococcaceae</taxon>
        <taxon>Enterococcus</taxon>
    </lineage>
</organism>
<dbReference type="RefSeq" id="WP_209555814.1">
    <property type="nucleotide sequence ID" value="NZ_JAEDXU010000001.1"/>
</dbReference>
<keyword evidence="2" id="KW-1185">Reference proteome</keyword>
<comment type="caution">
    <text evidence="1">The sequence shown here is derived from an EMBL/GenBank/DDBJ whole genome shotgun (WGS) entry which is preliminary data.</text>
</comment>
<accession>A0ABS4CG93</accession>
<evidence type="ECO:0000313" key="1">
    <source>
        <dbReference type="EMBL" id="MBP1045025.1"/>
    </source>
</evidence>
<gene>
    <name evidence="1" type="ORF">I6N96_01945</name>
</gene>
<evidence type="ECO:0008006" key="3">
    <source>
        <dbReference type="Google" id="ProtNLM"/>
    </source>
</evidence>
<dbReference type="Proteomes" id="UP000673375">
    <property type="component" value="Unassembled WGS sequence"/>
</dbReference>
<name>A0ABS4CG93_9ENTE</name>
<evidence type="ECO:0000313" key="2">
    <source>
        <dbReference type="Proteomes" id="UP000673375"/>
    </source>
</evidence>
<reference evidence="1 2" key="1">
    <citation type="submission" date="2020-12" db="EMBL/GenBank/DDBJ databases">
        <title>Vagococcus allomyrinae sp. nov. and Enterococcus lavae sp. nov., isolated from the larvae of Allomyrina dichotoma.</title>
        <authorList>
            <person name="Lee S.D."/>
        </authorList>
    </citation>
    <scope>NUCLEOTIDE SEQUENCE [LARGE SCALE GENOMIC DNA]</scope>
    <source>
        <strain evidence="1 2">BWM-S5</strain>
    </source>
</reference>
<protein>
    <recommendedName>
        <fullName evidence="3">DUF4288 domain-containing protein</fullName>
    </recommendedName>
</protein>
<sequence length="99" mass="11815">MSTQTQTLYFIERVKRIEGSFLEIDTLGVEEHRQQAMDKFEDEAKKETRKNFGVTVTEYEITAEATIFQKLIRYWQELPGEIFRMMRINDCQLVDQCLN</sequence>